<protein>
    <recommendedName>
        <fullName evidence="3">Carboxylic ester hydrolase</fullName>
        <ecNumber evidence="3">3.1.1.-</ecNumber>
    </recommendedName>
</protein>
<proteinExistence type="inferred from homology"/>
<feature type="domain" description="Carboxylesterase type B" evidence="4">
    <location>
        <begin position="45"/>
        <end position="456"/>
    </location>
</feature>
<dbReference type="OrthoDB" id="408631at2759"/>
<dbReference type="SUPFAM" id="SSF53474">
    <property type="entry name" value="alpha/beta-Hydrolases"/>
    <property type="match status" value="1"/>
</dbReference>
<keyword evidence="3" id="KW-0732">Signal</keyword>
<evidence type="ECO:0000256" key="1">
    <source>
        <dbReference type="ARBA" id="ARBA00005964"/>
    </source>
</evidence>
<dbReference type="InParanoid" id="A0A2P5HLF2"/>
<evidence type="ECO:0000256" key="3">
    <source>
        <dbReference type="RuleBase" id="RU361235"/>
    </source>
</evidence>
<sequence length="582" mass="62796">MDITSVLMLLAAAAPFTTQARALRTARSLGPTVDLGYATYQGYHDDTYGLNVWKSIRYAAPPVGNLRWQAPQPPTGNGSLVSAVDQPPLCPQTGGYGLPVEFGFTSALGDEDCLFLNVYAAPNASDLPVFVWIHGGGYGLFGATYDPSVLMNTNGNDFITVEIQYRLGAFGFLASEDVKDHGQLNAGLLDQRRALEWVQEHILTFGGDPTRVTIGGESAGAGAVMFHALAYGGEQTDLFSNVIAASPYSYAIYDYCDPVPTNYYHEFASLAGCGQDSPCLEKYPSVFQCLVETESEVLQYASFNFSESLGTYGSWAFLPVIDHDYIQERPTAQLSKGLVAGRRILVGNNANEGVPLTNMSVKTRADYDNFVSSRFPLFSESDRDQLNSIYQVENSAAEDDPGAQYDTLGTEAPTALTQSAFATGIQQTVLNIGAETNFACPAQWLAEAFDQAGLQAWNTTGATTPNADFSRAFQKVWGNFIVRSDPAITLGEATAGYANASAPLGAGGDIDWPLYAAQQPYMVDFNTTGGDLFQVVAGPLSFYERVGAGIVNKFRLVDALSWEGGRGARCDFWKDVSERVPQ</sequence>
<dbReference type="Gene3D" id="3.40.50.1820">
    <property type="entry name" value="alpha/beta hydrolase"/>
    <property type="match status" value="1"/>
</dbReference>
<dbReference type="InterPro" id="IPR002018">
    <property type="entry name" value="CarbesteraseB"/>
</dbReference>
<evidence type="ECO:0000313" key="5">
    <source>
        <dbReference type="EMBL" id="POS71061.1"/>
    </source>
</evidence>
<dbReference type="EMBL" id="MAVT02001391">
    <property type="protein sequence ID" value="POS71061.1"/>
    <property type="molecule type" value="Genomic_DNA"/>
</dbReference>
<dbReference type="EC" id="3.1.1.-" evidence="3"/>
<keyword evidence="2 3" id="KW-0378">Hydrolase</keyword>
<dbReference type="InterPro" id="IPR050309">
    <property type="entry name" value="Type-B_Carboxylest/Lipase"/>
</dbReference>
<name>A0A2P5HLF2_DIAHE</name>
<comment type="caution">
    <text evidence="5">The sequence shown here is derived from an EMBL/GenBank/DDBJ whole genome shotgun (WGS) entry which is preliminary data.</text>
</comment>
<dbReference type="STRING" id="158607.A0A2P5HLF2"/>
<gene>
    <name evidence="5" type="ORF">DHEL01_v210546</name>
</gene>
<feature type="signal peptide" evidence="3">
    <location>
        <begin position="1"/>
        <end position="22"/>
    </location>
</feature>
<feature type="chain" id="PRO_5015020536" description="Carboxylic ester hydrolase" evidence="3">
    <location>
        <begin position="23"/>
        <end position="582"/>
    </location>
</feature>
<evidence type="ECO:0000259" key="4">
    <source>
        <dbReference type="Pfam" id="PF00135"/>
    </source>
</evidence>
<comment type="similarity">
    <text evidence="1 3">Belongs to the type-B carboxylesterase/lipase family.</text>
</comment>
<keyword evidence="6" id="KW-1185">Reference proteome</keyword>
<dbReference type="AlphaFoldDB" id="A0A2P5HLF2"/>
<dbReference type="InterPro" id="IPR019826">
    <property type="entry name" value="Carboxylesterase_B_AS"/>
</dbReference>
<dbReference type="Proteomes" id="UP000094444">
    <property type="component" value="Unassembled WGS sequence"/>
</dbReference>
<organism evidence="5 6">
    <name type="scientific">Diaporthe helianthi</name>
    <dbReference type="NCBI Taxonomy" id="158607"/>
    <lineage>
        <taxon>Eukaryota</taxon>
        <taxon>Fungi</taxon>
        <taxon>Dikarya</taxon>
        <taxon>Ascomycota</taxon>
        <taxon>Pezizomycotina</taxon>
        <taxon>Sordariomycetes</taxon>
        <taxon>Sordariomycetidae</taxon>
        <taxon>Diaporthales</taxon>
        <taxon>Diaporthaceae</taxon>
        <taxon>Diaporthe</taxon>
    </lineage>
</organism>
<dbReference type="GO" id="GO:0016787">
    <property type="term" value="F:hydrolase activity"/>
    <property type="evidence" value="ECO:0007669"/>
    <property type="project" value="UniProtKB-KW"/>
</dbReference>
<dbReference type="Pfam" id="PF00135">
    <property type="entry name" value="COesterase"/>
    <property type="match status" value="1"/>
</dbReference>
<evidence type="ECO:0000256" key="2">
    <source>
        <dbReference type="ARBA" id="ARBA00022801"/>
    </source>
</evidence>
<accession>A0A2P5HLF2</accession>
<evidence type="ECO:0000313" key="6">
    <source>
        <dbReference type="Proteomes" id="UP000094444"/>
    </source>
</evidence>
<reference evidence="5" key="1">
    <citation type="submission" date="2017-09" db="EMBL/GenBank/DDBJ databases">
        <title>Polyketide synthases of a Diaporthe helianthi virulent isolate.</title>
        <authorList>
            <person name="Baroncelli R."/>
        </authorList>
    </citation>
    <scope>NUCLEOTIDE SEQUENCE [LARGE SCALE GENOMIC DNA]</scope>
    <source>
        <strain evidence="5">7/96</strain>
    </source>
</reference>
<dbReference type="PROSITE" id="PS00122">
    <property type="entry name" value="CARBOXYLESTERASE_B_1"/>
    <property type="match status" value="1"/>
</dbReference>
<dbReference type="InterPro" id="IPR029058">
    <property type="entry name" value="AB_hydrolase_fold"/>
</dbReference>
<dbReference type="PANTHER" id="PTHR11559">
    <property type="entry name" value="CARBOXYLESTERASE"/>
    <property type="match status" value="1"/>
</dbReference>